<name>A0A914L2T3_MELIC</name>
<dbReference type="AlphaFoldDB" id="A0A914L2T3"/>
<feature type="region of interest" description="Disordered" evidence="1">
    <location>
        <begin position="52"/>
        <end position="90"/>
    </location>
</feature>
<evidence type="ECO:0000313" key="2">
    <source>
        <dbReference type="Proteomes" id="UP000887563"/>
    </source>
</evidence>
<reference evidence="3" key="1">
    <citation type="submission" date="2022-11" db="UniProtKB">
        <authorList>
            <consortium name="WormBaseParasite"/>
        </authorList>
    </citation>
    <scope>IDENTIFICATION</scope>
</reference>
<keyword evidence="2" id="KW-1185">Reference proteome</keyword>
<feature type="compositionally biased region" description="Acidic residues" evidence="1">
    <location>
        <begin position="52"/>
        <end position="64"/>
    </location>
</feature>
<protein>
    <submittedName>
        <fullName evidence="3">Candidate secreted effector</fullName>
    </submittedName>
</protein>
<sequence length="143" mass="17436">MCFNKVPEPELWKMDEMEEENIINEEDLRDLGHDEVRFIRYDDWHLEEGEELVNMETDVEEEKNEDGKKEEKSEEEEEPTNIENDEAPMVNIFRDWIEVLEEDWPEEMEMNEVDEKEEEEEEEDDYDDEEIELGIEVTEALWN</sequence>
<dbReference type="Proteomes" id="UP000887563">
    <property type="component" value="Unplaced"/>
</dbReference>
<accession>A0A914L2T3</accession>
<evidence type="ECO:0000313" key="3">
    <source>
        <dbReference type="WBParaSite" id="Minc3s00243g08405"/>
    </source>
</evidence>
<organism evidence="2 3">
    <name type="scientific">Meloidogyne incognita</name>
    <name type="common">Southern root-knot nematode worm</name>
    <name type="synonym">Oxyuris incognita</name>
    <dbReference type="NCBI Taxonomy" id="6306"/>
    <lineage>
        <taxon>Eukaryota</taxon>
        <taxon>Metazoa</taxon>
        <taxon>Ecdysozoa</taxon>
        <taxon>Nematoda</taxon>
        <taxon>Chromadorea</taxon>
        <taxon>Rhabditida</taxon>
        <taxon>Tylenchina</taxon>
        <taxon>Tylenchomorpha</taxon>
        <taxon>Tylenchoidea</taxon>
        <taxon>Meloidogynidae</taxon>
        <taxon>Meloidogyninae</taxon>
        <taxon>Meloidogyne</taxon>
        <taxon>Meloidogyne incognita group</taxon>
    </lineage>
</organism>
<evidence type="ECO:0000256" key="1">
    <source>
        <dbReference type="SAM" id="MobiDB-lite"/>
    </source>
</evidence>
<proteinExistence type="predicted"/>
<feature type="compositionally biased region" description="Acidic residues" evidence="1">
    <location>
        <begin position="73"/>
        <end position="86"/>
    </location>
</feature>
<feature type="region of interest" description="Disordered" evidence="1">
    <location>
        <begin position="106"/>
        <end position="130"/>
    </location>
</feature>
<dbReference type="WBParaSite" id="Minc3s00243g08405">
    <property type="protein sequence ID" value="Minc3s00243g08405"/>
    <property type="gene ID" value="Minc3s00243g08405"/>
</dbReference>